<dbReference type="Proteomes" id="UP000003571">
    <property type="component" value="Unassembled WGS sequence"/>
</dbReference>
<accession>H7EL28</accession>
<keyword evidence="2" id="KW-1185">Reference proteome</keyword>
<sequence length="148" mass="16951">MKITTLRSVYIMEAQELFNSLKKNLKANLNTKDFQTVSSLLGNIKQNYKTFCTTDSFDTAKQSVSCMQSLFTKIKDFLSKNDRKSLSNFISSCQSEVNEFGNQQHNRFMNLLEQTGATVFGIPSFLFSGSSEDYEEYQFRRALAEGLR</sequence>
<gene>
    <name evidence="1" type="ORF">TresaDRAFT_1042</name>
</gene>
<evidence type="ECO:0000313" key="2">
    <source>
        <dbReference type="Proteomes" id="UP000003571"/>
    </source>
</evidence>
<evidence type="ECO:0000313" key="1">
    <source>
        <dbReference type="EMBL" id="EIC01753.1"/>
    </source>
</evidence>
<comment type="caution">
    <text evidence="1">The sequence shown here is derived from an EMBL/GenBank/DDBJ whole genome shotgun (WGS) entry which is preliminary data.</text>
</comment>
<organism evidence="1 2">
    <name type="scientific">Treponema saccharophilum DSM 2985</name>
    <dbReference type="NCBI Taxonomy" id="907348"/>
    <lineage>
        <taxon>Bacteria</taxon>
        <taxon>Pseudomonadati</taxon>
        <taxon>Spirochaetota</taxon>
        <taxon>Spirochaetia</taxon>
        <taxon>Spirochaetales</taxon>
        <taxon>Treponemataceae</taxon>
        <taxon>Treponema</taxon>
    </lineage>
</organism>
<reference evidence="1 2" key="1">
    <citation type="submission" date="2011-09" db="EMBL/GenBank/DDBJ databases">
        <title>The draft genome of Treponema saccharophilum DSM 2985.</title>
        <authorList>
            <consortium name="US DOE Joint Genome Institute (JGI-PGF)"/>
            <person name="Lucas S."/>
            <person name="Copeland A."/>
            <person name="Lapidus A."/>
            <person name="Glavina del Rio T."/>
            <person name="Dalin E."/>
            <person name="Tice H."/>
            <person name="Bruce D."/>
            <person name="Goodwin L."/>
            <person name="Pitluck S."/>
            <person name="Peters L."/>
            <person name="Kyrpides N."/>
            <person name="Mavromatis K."/>
            <person name="Ivanova N."/>
            <person name="Markowitz V."/>
            <person name="Cheng J.-F."/>
            <person name="Hugenholtz P."/>
            <person name="Woyke T."/>
            <person name="Wu D."/>
            <person name="Gronow S."/>
            <person name="Wellnitz S."/>
            <person name="Brambilla E."/>
            <person name="Klenk H.-P."/>
            <person name="Eisen J.A."/>
        </authorList>
    </citation>
    <scope>NUCLEOTIDE SEQUENCE [LARGE SCALE GENOMIC DNA]</scope>
    <source>
        <strain evidence="1 2">DSM 2985</strain>
    </source>
</reference>
<name>H7EL28_9SPIR</name>
<proteinExistence type="predicted"/>
<protein>
    <submittedName>
        <fullName evidence="1">Uncharacterized protein</fullName>
    </submittedName>
</protein>
<dbReference type="AlphaFoldDB" id="H7EL28"/>
<dbReference type="STRING" id="907348.TresaDRAFT_1042"/>
<dbReference type="EMBL" id="AGRW01000047">
    <property type="protein sequence ID" value="EIC01753.1"/>
    <property type="molecule type" value="Genomic_DNA"/>
</dbReference>